<organism evidence="2 3">
    <name type="scientific">Thermobifida halotolerans</name>
    <dbReference type="NCBI Taxonomy" id="483545"/>
    <lineage>
        <taxon>Bacteria</taxon>
        <taxon>Bacillati</taxon>
        <taxon>Actinomycetota</taxon>
        <taxon>Actinomycetes</taxon>
        <taxon>Streptosporangiales</taxon>
        <taxon>Nocardiopsidaceae</taxon>
        <taxon>Thermobifida</taxon>
    </lineage>
</organism>
<evidence type="ECO:0000256" key="1">
    <source>
        <dbReference type="SAM" id="MobiDB-lite"/>
    </source>
</evidence>
<dbReference type="EMBL" id="CP063197">
    <property type="protein sequence ID" value="UOE22260.1"/>
    <property type="molecule type" value="Genomic_DNA"/>
</dbReference>
<dbReference type="RefSeq" id="WP_068693664.1">
    <property type="nucleotide sequence ID" value="NZ_CP063197.1"/>
</dbReference>
<dbReference type="InterPro" id="IPR032584">
    <property type="entry name" value="DUF4913"/>
</dbReference>
<dbReference type="Proteomes" id="UP000265719">
    <property type="component" value="Plasmid pTH1"/>
</dbReference>
<keyword evidence="2" id="KW-0614">Plasmid</keyword>
<proteinExistence type="predicted"/>
<protein>
    <submittedName>
        <fullName evidence="2">DUF4913 domain-containing protein</fullName>
    </submittedName>
</protein>
<reference evidence="2" key="1">
    <citation type="submission" date="2020-10" db="EMBL/GenBank/DDBJ databases">
        <title>De novo genome project of the cellulose decomposer Thermobifida halotolerans type strain.</title>
        <authorList>
            <person name="Nagy I."/>
            <person name="Horvath B."/>
            <person name="Kukolya J."/>
            <person name="Nagy I."/>
            <person name="Orsini M."/>
        </authorList>
    </citation>
    <scope>NUCLEOTIDE SEQUENCE</scope>
    <source>
        <strain evidence="2">DSM 44931</strain>
        <plasmid evidence="2">pTH1</plasmid>
    </source>
</reference>
<dbReference type="KEGG" id="thao:NI17_024150"/>
<dbReference type="Pfam" id="PF16259">
    <property type="entry name" value="DUF4913"/>
    <property type="match status" value="1"/>
</dbReference>
<dbReference type="AlphaFoldDB" id="A0AA97M2N9"/>
<evidence type="ECO:0000313" key="2">
    <source>
        <dbReference type="EMBL" id="UOE22260.1"/>
    </source>
</evidence>
<geneLocation type="plasmid" evidence="2 3">
    <name>pTH1</name>
</geneLocation>
<evidence type="ECO:0000313" key="3">
    <source>
        <dbReference type="Proteomes" id="UP000265719"/>
    </source>
</evidence>
<keyword evidence="3" id="KW-1185">Reference proteome</keyword>
<accession>A0AA97M2N9</accession>
<sequence>MSDGDIAMHGQVQTPAEPDGQLSEPRAEFQHLDSPAFPRHQAGAEQAELAKLRTWVDGYVVPTWVYEPSSDRPWCLQWDRHPDAVSVLHAAYRAYQELMDTEIAGLASPSTWIHQHLLPTLAYLRSPDGPFSRCVRGSRIEHELPEPVPSEGIRLS</sequence>
<name>A0AA97M2N9_9ACTN</name>
<feature type="region of interest" description="Disordered" evidence="1">
    <location>
        <begin position="1"/>
        <end position="26"/>
    </location>
</feature>
<gene>
    <name evidence="2" type="ORF">NI17_024150</name>
</gene>